<comment type="caution">
    <text evidence="8">The sequence shown here is derived from an EMBL/GenBank/DDBJ whole genome shotgun (WGS) entry which is preliminary data.</text>
</comment>
<evidence type="ECO:0000256" key="3">
    <source>
        <dbReference type="ARBA" id="ARBA00022705"/>
    </source>
</evidence>
<evidence type="ECO:0000256" key="6">
    <source>
        <dbReference type="ARBA" id="ARBA00022801"/>
    </source>
</evidence>
<evidence type="ECO:0000256" key="2">
    <source>
        <dbReference type="ARBA" id="ARBA00009260"/>
    </source>
</evidence>
<dbReference type="OrthoDB" id="5568266at2"/>
<proteinExistence type="inferred from homology"/>
<evidence type="ECO:0000313" key="9">
    <source>
        <dbReference type="Proteomes" id="UP000307362"/>
    </source>
</evidence>
<keyword evidence="6" id="KW-0378">Hydrolase</keyword>
<keyword evidence="3" id="KW-0235">DNA replication</keyword>
<dbReference type="EMBL" id="PNCM01000002">
    <property type="protein sequence ID" value="TMP84198.1"/>
    <property type="molecule type" value="Genomic_DNA"/>
</dbReference>
<dbReference type="InterPro" id="IPR008766">
    <property type="entry name" value="Replication_gene_A-like"/>
</dbReference>
<organism evidence="8 9">
    <name type="scientific">Pseudoalteromonas phenolica</name>
    <dbReference type="NCBI Taxonomy" id="161398"/>
    <lineage>
        <taxon>Bacteria</taxon>
        <taxon>Pseudomonadati</taxon>
        <taxon>Pseudomonadota</taxon>
        <taxon>Gammaproteobacteria</taxon>
        <taxon>Alteromonadales</taxon>
        <taxon>Pseudoalteromonadaceae</taxon>
        <taxon>Pseudoalteromonas</taxon>
    </lineage>
</organism>
<accession>A0A5S3Z057</accession>
<evidence type="ECO:0000313" key="8">
    <source>
        <dbReference type="EMBL" id="TMP84198.1"/>
    </source>
</evidence>
<reference evidence="8 9" key="1">
    <citation type="submission" date="2017-12" db="EMBL/GenBank/DDBJ databases">
        <authorList>
            <person name="Paulsen S."/>
            <person name="Gram L.K."/>
        </authorList>
    </citation>
    <scope>NUCLEOTIDE SEQUENCE [LARGE SCALE GENOMIC DNA]</scope>
    <source>
        <strain evidence="8 9">S1189</strain>
    </source>
</reference>
<dbReference type="GO" id="GO:0004519">
    <property type="term" value="F:endonuclease activity"/>
    <property type="evidence" value="ECO:0007669"/>
    <property type="project" value="UniProtKB-KW"/>
</dbReference>
<evidence type="ECO:0000256" key="4">
    <source>
        <dbReference type="ARBA" id="ARBA00022722"/>
    </source>
</evidence>
<comment type="similarity">
    <text evidence="2">Belongs to the phage GPA family.</text>
</comment>
<gene>
    <name evidence="8" type="ORF">CWB73_00420</name>
</gene>
<dbReference type="Pfam" id="PF05840">
    <property type="entry name" value="Phage_GPA"/>
    <property type="match status" value="1"/>
</dbReference>
<evidence type="ECO:0000259" key="7">
    <source>
        <dbReference type="Pfam" id="PF05840"/>
    </source>
</evidence>
<protein>
    <submittedName>
        <fullName evidence="8">Replication endonuclease</fullName>
    </submittedName>
</protein>
<evidence type="ECO:0000256" key="1">
    <source>
        <dbReference type="ARBA" id="ARBA00003293"/>
    </source>
</evidence>
<comment type="function">
    <text evidence="1">Possible endonuclease which induces a single-strand cut and initiates DNA replication.</text>
</comment>
<sequence>MQPICITAKAPFCFSRYGFDETAEYVKTQLSKIPTSRLRRLAAKQYAKRFHSTTAKNPERSANIFLRETVKRVTEVIARSPLTVSELNNKKLRQEKAKQLASICDLMSIVNFDMSMKLEQAEQLVFGVYIKLHDFALSQGINPPAQATFNAAKSVYSSKQWQPCNTDLLATRLERAIRRMTNDKWWLGRLNRLRDMTLEHLNITMGLVNKRVSPYASRDAVMEFKNSKRKQNEWLKAMIIEAEDGTELSLAEVFKSSVANPELRRIELMVRVRGYQEWAEENGLIAMFYTVTAPSKYHANSAKYGNYTPRDTQAYLVNQWAKVRATLAKDDVEFFGLRVAEPHADATPHWHMLLFMRKSDEPQITKVIKSFALQDDPNEKGAAKNRFDKEFIDPSKGSAVGYIAKYISKNINANHIEGEIDEETGKPFESEDGLAVNVLTWASRWRIRQFQFIGGAPVGLWREFRRVKVESVDKLTELTKEIFESADNSRFAKFIELLGGAFTRRSDLPVQIEKELSGINEYGEDKIRVVGFRERTKSFITRAMQWRLKKAETSASRSTGNNCNQPAHDWQIGHGEKLNPICFIPIELRDMVMRGATYLETDEDNQRITQFKVKNGSLVEETYQLDP</sequence>
<reference evidence="9" key="2">
    <citation type="submission" date="2019-06" db="EMBL/GenBank/DDBJ databases">
        <title>Co-occurence of chitin degradation, pigmentation and bioactivity in marine Pseudoalteromonas.</title>
        <authorList>
            <person name="Sonnenschein E.C."/>
            <person name="Bech P.K."/>
        </authorList>
    </citation>
    <scope>NUCLEOTIDE SEQUENCE [LARGE SCALE GENOMIC DNA]</scope>
    <source>
        <strain evidence="9">S1189</strain>
    </source>
</reference>
<dbReference type="GO" id="GO:0006260">
    <property type="term" value="P:DNA replication"/>
    <property type="evidence" value="ECO:0007669"/>
    <property type="project" value="UniProtKB-KW"/>
</dbReference>
<dbReference type="GO" id="GO:0016787">
    <property type="term" value="F:hydrolase activity"/>
    <property type="evidence" value="ECO:0007669"/>
    <property type="project" value="UniProtKB-KW"/>
</dbReference>
<dbReference type="Proteomes" id="UP000307362">
    <property type="component" value="Unassembled WGS sequence"/>
</dbReference>
<feature type="domain" description="Replication gene A protein-like" evidence="7">
    <location>
        <begin position="89"/>
        <end position="413"/>
    </location>
</feature>
<keyword evidence="5 8" id="KW-0255">Endonuclease</keyword>
<dbReference type="AlphaFoldDB" id="A0A5S3Z057"/>
<evidence type="ECO:0000256" key="5">
    <source>
        <dbReference type="ARBA" id="ARBA00022759"/>
    </source>
</evidence>
<name>A0A5S3Z057_9GAMM</name>
<keyword evidence="4" id="KW-0540">Nuclease</keyword>